<reference evidence="1 2" key="1">
    <citation type="journal article" date="2022" name="Genome Biol. Evol.">
        <title>The Spruce Budworm Genome: Reconstructing the Evolutionary History of Antifreeze Proteins.</title>
        <authorList>
            <person name="Beliveau C."/>
            <person name="Gagne P."/>
            <person name="Picq S."/>
            <person name="Vernygora O."/>
            <person name="Keeling C.I."/>
            <person name="Pinkney K."/>
            <person name="Doucet D."/>
            <person name="Wen F."/>
            <person name="Johnston J.S."/>
            <person name="Maaroufi H."/>
            <person name="Boyle B."/>
            <person name="Laroche J."/>
            <person name="Dewar K."/>
            <person name="Juretic N."/>
            <person name="Blackburn G."/>
            <person name="Nisole A."/>
            <person name="Brunet B."/>
            <person name="Brandao M."/>
            <person name="Lumley L."/>
            <person name="Duan J."/>
            <person name="Quan G."/>
            <person name="Lucarotti C.J."/>
            <person name="Roe A.D."/>
            <person name="Sperling F.A.H."/>
            <person name="Levesque R.C."/>
            <person name="Cusson M."/>
        </authorList>
    </citation>
    <scope>NUCLEOTIDE SEQUENCE [LARGE SCALE GENOMIC DNA]</scope>
    <source>
        <strain evidence="1">Glfc:IPQL:Cfum</strain>
    </source>
</reference>
<evidence type="ECO:0000313" key="1">
    <source>
        <dbReference type="EMBL" id="KAI8430426.1"/>
    </source>
</evidence>
<organism evidence="1 2">
    <name type="scientific">Choristoneura fumiferana</name>
    <name type="common">Spruce budworm moth</name>
    <name type="synonym">Archips fumiferana</name>
    <dbReference type="NCBI Taxonomy" id="7141"/>
    <lineage>
        <taxon>Eukaryota</taxon>
        <taxon>Metazoa</taxon>
        <taxon>Ecdysozoa</taxon>
        <taxon>Arthropoda</taxon>
        <taxon>Hexapoda</taxon>
        <taxon>Insecta</taxon>
        <taxon>Pterygota</taxon>
        <taxon>Neoptera</taxon>
        <taxon>Endopterygota</taxon>
        <taxon>Lepidoptera</taxon>
        <taxon>Glossata</taxon>
        <taxon>Ditrysia</taxon>
        <taxon>Tortricoidea</taxon>
        <taxon>Tortricidae</taxon>
        <taxon>Tortricinae</taxon>
        <taxon>Choristoneura</taxon>
    </lineage>
</organism>
<proteinExistence type="predicted"/>
<dbReference type="EMBL" id="CM046131">
    <property type="protein sequence ID" value="KAI8430426.1"/>
    <property type="molecule type" value="Genomic_DNA"/>
</dbReference>
<keyword evidence="2" id="KW-1185">Reference proteome</keyword>
<comment type="caution">
    <text evidence="1">The sequence shown here is derived from an EMBL/GenBank/DDBJ whole genome shotgun (WGS) entry which is preliminary data.</text>
</comment>
<gene>
    <name evidence="1" type="ORF">MSG28_000703</name>
</gene>
<dbReference type="Proteomes" id="UP001064048">
    <property type="component" value="Chromosome Z"/>
</dbReference>
<evidence type="ECO:0000313" key="2">
    <source>
        <dbReference type="Proteomes" id="UP001064048"/>
    </source>
</evidence>
<name>A0ACC0K2E3_CHOFU</name>
<sequence>MENEQVGLLMNAEAVVDSDHDKPRVRRQHGPVVGVAGTPLVALAVHEHQYRVPGHSVTYACCNVTMVPTQITRDASSMRAKRQPTAVHPMVGCAGRTLGLLCGGPRLPCRTVNVTIGPLSVGGRETRRFQCREHRGSGESPADDVVKSGVPKKATHTLRLGWISLTANTHLDYNSSKLFLHPLNTTPEHQRLRVSNSAYCRIQTHAENPREHPRSVNVVAFSPSRSRARLFSDRCRYFQIAPTDSREKSRREVLPRNCTKNREGIYTLDLLICILDRYPEWTTLQRQVHGRTETEQECNTVLVSRPRNPLKIPTPIGEQASARTRRQESDHIHASRVFSGVLGSKSQACSQLGGKTLCKVRLIATTIFLANPAVKQQCLHCCVSAWRLLTLAHVAMGDNSKVVFGGNLSFDHSAQEWSIFKERFESMCHANELTDDTDKAGTKRRSILLTTLVENTYRVARDLVSPKTLNTVEYKSLLEKLDDHFESPKCSFAERYKFYKAEQRPGEDLAEWAARVRRLAQFCGFTQELDTALRDRFVLGLENAREREKLFAESVDNLTFTKALHLAQATRSARLAMQATGPAARAAEAGAPATEVFAMRARRPTPPPPRAASYAPTNKCCAVCGFKNHSKDKCRYANYTCKQCNTKGHLSRVCKVNEKCNNFIAQESDDIHEVSDVITVNLCSKSCRSFVPNASGILNPLYELLKKDCKWNWREEQEAAFVRIKEELASDRVLAHYNPAYPTILTTDAGPALGAVLAQAQPDGRERVIAYASRSLTAKALTPITVSDICIETNKDSVLSRVKIYAEKGWPRKVKDSQLKPYFNCRVELTVEQGCILRGHKVVVPGVFREQLLNELHDSHQGVVKTKAEARKRMWWPKIDQQIEEKIGSCGVCMTMRSAPPRSPLAPWPYPAGPWQRVHLDMCAVQGKQFLIAVDAHSKWVECYAMAQTDSNSIIIKLADMFGRFGLARTLKLCSLHNRVLASPINDGRSLHCRHDLFTVGADASTGSAPVQDQDLSSNSSANENRRWRIMNKVPQPYKTTLLKKTVQPEVIPLQISPDTSFESITSLNSPVLERSIEVGENGEEQELPSEIGSAEDVTSAAAEPGPAPDGQEHADDRNQHSCVVDPNGGTDADVEARINRARAAYAQLKPVWTSHVITRRTKIRVFNSNVKSVLLYGCETWLVKKAITSKLQVFVNKCLRRILGVYWPRTITNTGLWELTSQKPIDKEILLRKWRVLRRPDAHLAKQALEWQAAGSRRPGRPRITWRRSVEKEISLIGYHWRDLEATAQDHRIWVKYTGNEDLVYIPICMDISLDCNPSTSKTPDCTTDHGNNPQAIEQAHTYKKRKIDTSLDCNPSTSKSKQATMEGSAQIFIFALLVSTDFCHELDILLWTCVLNIVVKN</sequence>
<protein>
    <submittedName>
        <fullName evidence="1">Uncharacterized protein</fullName>
    </submittedName>
</protein>
<accession>A0ACC0K2E3</accession>